<organism evidence="1 2">
    <name type="scientific">Peribacillus glennii</name>
    <dbReference type="NCBI Taxonomy" id="2303991"/>
    <lineage>
        <taxon>Bacteria</taxon>
        <taxon>Bacillati</taxon>
        <taxon>Bacillota</taxon>
        <taxon>Bacilli</taxon>
        <taxon>Bacillales</taxon>
        <taxon>Bacillaceae</taxon>
        <taxon>Peribacillus</taxon>
    </lineage>
</organism>
<dbReference type="EMBL" id="QVTD01000002">
    <property type="protein sequence ID" value="RFU66267.1"/>
    <property type="molecule type" value="Genomic_DNA"/>
</dbReference>
<name>A0A372LIP5_9BACI</name>
<dbReference type="Proteomes" id="UP000262939">
    <property type="component" value="Unassembled WGS sequence"/>
</dbReference>
<dbReference type="AlphaFoldDB" id="A0A372LIP5"/>
<dbReference type="OrthoDB" id="2433183at2"/>
<dbReference type="RefSeq" id="WP_117320790.1">
    <property type="nucleotide sequence ID" value="NZ_QVTD01000002.1"/>
</dbReference>
<comment type="caution">
    <text evidence="1">The sequence shown here is derived from an EMBL/GenBank/DDBJ whole genome shotgun (WGS) entry which is preliminary data.</text>
</comment>
<gene>
    <name evidence="1" type="ORF">D0466_01435</name>
</gene>
<accession>A0A372LIP5</accession>
<evidence type="ECO:0000313" key="1">
    <source>
        <dbReference type="EMBL" id="RFU66267.1"/>
    </source>
</evidence>
<protein>
    <submittedName>
        <fullName evidence="1">NERD domain-containing protein</fullName>
    </submittedName>
</protein>
<reference evidence="1 2" key="1">
    <citation type="submission" date="2018-08" db="EMBL/GenBank/DDBJ databases">
        <title>Bacillus chawlae sp. nov., Bacillus glennii sp. nov., and Bacillus saganii sp. nov. Isolated from the Vehicle Assembly Building at Kennedy Space Center where the Viking Spacecraft were Assembled.</title>
        <authorList>
            <person name="Seuylemezian A."/>
            <person name="Vaishampayan P."/>
        </authorList>
    </citation>
    <scope>NUCLEOTIDE SEQUENCE [LARGE SCALE GENOMIC DNA]</scope>
    <source>
        <strain evidence="1 2">V44-8</strain>
    </source>
</reference>
<sequence>MGQLIKLQDYISRYEQDIYRYPTQFVRLKQQQWENLKAAFLAGELEQFFHDPPAGSPDEDWTQETRPGLMEKVRGIFSKAATKGESPASDSQNSSDSQENFFSLQMPTNIGSLDELKQNYLNQLLRFQMTWGSSTMYEKSFVDQSFFLDERLRFFLQRFPDTFLLLYKPVFLLKNAPVEVEVILLSPTDAWCLTFLEAEEDAVFAGSSERFWLKRHHQHKEKKVLNPMLAVDRMEKIAKQLFSLYDVSLPIKKAILSRNGYIDHPLAPYDVTLLDKRTFPEWFQKMRGLSSPLKHQQLKAAQALLDYCQTTSSRRLEWDVDLDVSEEENKL</sequence>
<evidence type="ECO:0000313" key="2">
    <source>
        <dbReference type="Proteomes" id="UP000262939"/>
    </source>
</evidence>
<proteinExistence type="predicted"/>
<keyword evidence="2" id="KW-1185">Reference proteome</keyword>